<keyword evidence="1" id="KW-0812">Transmembrane</keyword>
<feature type="transmembrane region" description="Helical" evidence="1">
    <location>
        <begin position="6"/>
        <end position="25"/>
    </location>
</feature>
<dbReference type="Proteomes" id="UP000051999">
    <property type="component" value="Unassembled WGS sequence"/>
</dbReference>
<reference evidence="2 3" key="1">
    <citation type="journal article" date="2015" name="Genome Announc.">
        <title>Expanding the biotechnology potential of lactobacilli through comparative genomics of 213 strains and associated genera.</title>
        <authorList>
            <person name="Sun Z."/>
            <person name="Harris H.M."/>
            <person name="McCann A."/>
            <person name="Guo C."/>
            <person name="Argimon S."/>
            <person name="Zhang W."/>
            <person name="Yang X."/>
            <person name="Jeffery I.B."/>
            <person name="Cooney J.C."/>
            <person name="Kagawa T.F."/>
            <person name="Liu W."/>
            <person name="Song Y."/>
            <person name="Salvetti E."/>
            <person name="Wrobel A."/>
            <person name="Rasinkangas P."/>
            <person name="Parkhill J."/>
            <person name="Rea M.C."/>
            <person name="O'Sullivan O."/>
            <person name="Ritari J."/>
            <person name="Douillard F.P."/>
            <person name="Paul Ross R."/>
            <person name="Yang R."/>
            <person name="Briner A.E."/>
            <person name="Felis G.E."/>
            <person name="de Vos W.M."/>
            <person name="Barrangou R."/>
            <person name="Klaenhammer T.R."/>
            <person name="Caufield P.W."/>
            <person name="Cui Y."/>
            <person name="Zhang H."/>
            <person name="O'Toole P.W."/>
        </authorList>
    </citation>
    <scope>NUCLEOTIDE SEQUENCE [LARGE SCALE GENOMIC DNA]</scope>
    <source>
        <strain evidence="2 3">DSM 15814</strain>
    </source>
</reference>
<gene>
    <name evidence="2" type="ORF">FD35_GL002482</name>
</gene>
<dbReference type="RefSeq" id="WP_017260541.1">
    <property type="nucleotide sequence ID" value="NZ_AUAW01000007.1"/>
</dbReference>
<keyword evidence="1" id="KW-1133">Transmembrane helix</keyword>
<evidence type="ECO:0000313" key="2">
    <source>
        <dbReference type="EMBL" id="KRL55028.1"/>
    </source>
</evidence>
<dbReference type="OrthoDB" id="2320818at2"/>
<evidence type="ECO:0000256" key="1">
    <source>
        <dbReference type="SAM" id="Phobius"/>
    </source>
</evidence>
<feature type="transmembrane region" description="Helical" evidence="1">
    <location>
        <begin position="57"/>
        <end position="78"/>
    </location>
</feature>
<evidence type="ECO:0000313" key="3">
    <source>
        <dbReference type="Proteomes" id="UP000051999"/>
    </source>
</evidence>
<sequence length="89" mass="10119">MFATSFWILAVWFVINCIWTFFATSNQSLMKTFAWINVVAVVWGFWAYYGAASVASLSGWFAAVNWLAVILAIVQFYFGYRSVHSAKQA</sequence>
<dbReference type="AlphaFoldDB" id="A0A0R1RIF3"/>
<feature type="transmembrane region" description="Helical" evidence="1">
    <location>
        <begin position="32"/>
        <end position="51"/>
    </location>
</feature>
<dbReference type="STRING" id="1114972.FD35_GL002482"/>
<organism evidence="2 3">
    <name type="scientific">Furfurilactobacillus rossiae DSM 15814</name>
    <dbReference type="NCBI Taxonomy" id="1114972"/>
    <lineage>
        <taxon>Bacteria</taxon>
        <taxon>Bacillati</taxon>
        <taxon>Bacillota</taxon>
        <taxon>Bacilli</taxon>
        <taxon>Lactobacillales</taxon>
        <taxon>Lactobacillaceae</taxon>
        <taxon>Furfurilactobacillus</taxon>
    </lineage>
</organism>
<keyword evidence="1" id="KW-0472">Membrane</keyword>
<comment type="caution">
    <text evidence="2">The sequence shown here is derived from an EMBL/GenBank/DDBJ whole genome shotgun (WGS) entry which is preliminary data.</text>
</comment>
<dbReference type="EMBL" id="AZFF01000007">
    <property type="protein sequence ID" value="KRL55028.1"/>
    <property type="molecule type" value="Genomic_DNA"/>
</dbReference>
<dbReference type="PATRIC" id="fig|1114972.6.peg.2545"/>
<protein>
    <submittedName>
        <fullName evidence="2">Uncharacterized protein</fullName>
    </submittedName>
</protein>
<accession>A0A0R1RIF3</accession>
<name>A0A0R1RIF3_9LACO</name>
<proteinExistence type="predicted"/>
<keyword evidence="3" id="KW-1185">Reference proteome</keyword>
<dbReference type="eggNOG" id="ENOG5030AEG">
    <property type="taxonomic scope" value="Bacteria"/>
</dbReference>